<gene>
    <name evidence="3" type="ORF">SAMN06265350_103274</name>
</gene>
<accession>A0A521C6R2</accession>
<dbReference type="AlphaFoldDB" id="A0A521C6R2"/>
<keyword evidence="1" id="KW-0092">Biotin</keyword>
<dbReference type="InterPro" id="IPR000089">
    <property type="entry name" value="Biotin_lipoyl"/>
</dbReference>
<dbReference type="InterPro" id="IPR001882">
    <property type="entry name" value="Biotin_BS"/>
</dbReference>
<dbReference type="PROSITE" id="PS00188">
    <property type="entry name" value="BIOTIN"/>
    <property type="match status" value="1"/>
</dbReference>
<dbReference type="FunFam" id="2.40.50.100:FF:000003">
    <property type="entry name" value="Acetyl-CoA carboxylase biotin carboxyl carrier protein"/>
    <property type="match status" value="1"/>
</dbReference>
<sequence length="166" mass="18457">MLKATINKKNTLEVNISNDTIVIDGATFEADFSEHTSGMFNVISNDRSHNAQIIEVNREEKTAIILVNNNKYTVQIKDKFDELLHSLGMDNLNAHKMNDLKAPMPGLVLKVLIAEGQEVKKDDGLLILEAMKMENLIKAPADGVVKSIKVKAQDKAEKNQVLITFV</sequence>
<evidence type="ECO:0000256" key="1">
    <source>
        <dbReference type="ARBA" id="ARBA00023267"/>
    </source>
</evidence>
<evidence type="ECO:0000259" key="2">
    <source>
        <dbReference type="PROSITE" id="PS50968"/>
    </source>
</evidence>
<reference evidence="3 4" key="1">
    <citation type="submission" date="2017-05" db="EMBL/GenBank/DDBJ databases">
        <authorList>
            <person name="Varghese N."/>
            <person name="Submissions S."/>
        </authorList>
    </citation>
    <scope>NUCLEOTIDE SEQUENCE [LARGE SCALE GENOMIC DNA]</scope>
    <source>
        <strain evidence="3 4">DSM 21342</strain>
    </source>
</reference>
<dbReference type="SUPFAM" id="SSF51230">
    <property type="entry name" value="Single hybrid motif"/>
    <property type="match status" value="1"/>
</dbReference>
<dbReference type="Pfam" id="PF00364">
    <property type="entry name" value="Biotin_lipoyl"/>
    <property type="match status" value="1"/>
</dbReference>
<dbReference type="InterPro" id="IPR050709">
    <property type="entry name" value="Biotin_Carboxyl_Carrier/Decarb"/>
</dbReference>
<protein>
    <submittedName>
        <fullName evidence="3">Biotin carboxyl carrier protein</fullName>
    </submittedName>
</protein>
<dbReference type="InterPro" id="IPR011053">
    <property type="entry name" value="Single_hybrid_motif"/>
</dbReference>
<dbReference type="RefSeq" id="WP_142602669.1">
    <property type="nucleotide sequence ID" value="NZ_FXSZ01000003.1"/>
</dbReference>
<dbReference type="PANTHER" id="PTHR45266">
    <property type="entry name" value="OXALOACETATE DECARBOXYLASE ALPHA CHAIN"/>
    <property type="match status" value="1"/>
</dbReference>
<keyword evidence="4" id="KW-1185">Reference proteome</keyword>
<dbReference type="OrthoDB" id="9812676at2"/>
<feature type="domain" description="Lipoyl-binding" evidence="2">
    <location>
        <begin position="84"/>
        <end position="166"/>
    </location>
</feature>
<dbReference type="PANTHER" id="PTHR45266:SF3">
    <property type="entry name" value="OXALOACETATE DECARBOXYLASE ALPHA CHAIN"/>
    <property type="match status" value="1"/>
</dbReference>
<proteinExistence type="predicted"/>
<name>A0A521C6R2_9SPHI</name>
<evidence type="ECO:0000313" key="3">
    <source>
        <dbReference type="EMBL" id="SMO55104.1"/>
    </source>
</evidence>
<dbReference type="PROSITE" id="PS50968">
    <property type="entry name" value="BIOTINYL_LIPOYL"/>
    <property type="match status" value="1"/>
</dbReference>
<organism evidence="3 4">
    <name type="scientific">Solitalea koreensis</name>
    <dbReference type="NCBI Taxonomy" id="543615"/>
    <lineage>
        <taxon>Bacteria</taxon>
        <taxon>Pseudomonadati</taxon>
        <taxon>Bacteroidota</taxon>
        <taxon>Sphingobacteriia</taxon>
        <taxon>Sphingobacteriales</taxon>
        <taxon>Sphingobacteriaceae</taxon>
        <taxon>Solitalea</taxon>
    </lineage>
</organism>
<dbReference type="EMBL" id="FXSZ01000003">
    <property type="protein sequence ID" value="SMO55104.1"/>
    <property type="molecule type" value="Genomic_DNA"/>
</dbReference>
<dbReference type="Gene3D" id="2.40.50.100">
    <property type="match status" value="1"/>
</dbReference>
<dbReference type="Proteomes" id="UP000315971">
    <property type="component" value="Unassembled WGS sequence"/>
</dbReference>
<dbReference type="CDD" id="cd06850">
    <property type="entry name" value="biotinyl_domain"/>
    <property type="match status" value="1"/>
</dbReference>
<evidence type="ECO:0000313" key="4">
    <source>
        <dbReference type="Proteomes" id="UP000315971"/>
    </source>
</evidence>